<dbReference type="Gene3D" id="3.30.870.10">
    <property type="entry name" value="Endonuclease Chain A"/>
    <property type="match status" value="1"/>
</dbReference>
<dbReference type="EMBL" id="BK015660">
    <property type="protein sequence ID" value="DAE18663.1"/>
    <property type="molecule type" value="Genomic_DNA"/>
</dbReference>
<organism evidence="1">
    <name type="scientific">Siphoviridae sp. ctLgc23</name>
    <dbReference type="NCBI Taxonomy" id="2825455"/>
    <lineage>
        <taxon>Viruses</taxon>
        <taxon>Duplodnaviria</taxon>
        <taxon>Heunggongvirae</taxon>
        <taxon>Uroviricota</taxon>
        <taxon>Caudoviricetes</taxon>
    </lineage>
</organism>
<protein>
    <submittedName>
        <fullName evidence="1">Uncharacterized protein</fullName>
    </submittedName>
</protein>
<dbReference type="CDD" id="cd09117">
    <property type="entry name" value="PLDc_Bfil_DEXD_like"/>
    <property type="match status" value="1"/>
</dbReference>
<accession>A0A8S5QHB2</accession>
<proteinExistence type="predicted"/>
<name>A0A8S5QHB2_9CAUD</name>
<evidence type="ECO:0000313" key="1">
    <source>
        <dbReference type="EMBL" id="DAE18663.1"/>
    </source>
</evidence>
<reference evidence="1" key="1">
    <citation type="journal article" date="2021" name="Proc. Natl. Acad. Sci. U.S.A.">
        <title>A Catalog of Tens of Thousands of Viruses from Human Metagenomes Reveals Hidden Associations with Chronic Diseases.</title>
        <authorList>
            <person name="Tisza M.J."/>
            <person name="Buck C.B."/>
        </authorList>
    </citation>
    <scope>NUCLEOTIDE SEQUENCE</scope>
    <source>
        <strain evidence="1">CtLgc23</strain>
    </source>
</reference>
<sequence>MSVKDFILQGLTAQSHSAEIKKMFSDPSIEHAIVSVAFLTSDGISQLKDIFLNIPKSSHILVGISNGITSYQGLTDLLSIFKGFYTVDTGGACVLFHPKIYFLRTADTLKAIIGSANLTRGGLNNNIEASVYIEIHKSDENFSELLNKIEGTINETIADNPDNVKKITSQSELDDLFSAGLLVDEFIQQPARDTIGKTGSTNIYRPKAIKLKTPRILSSVKRKKQSSNSSNASNSSQAVLPVNMEFEPVWRSKELAERDLNIPQGSNTHPTGSINLDKGSAPLDMDHRHYFKEDVFTALSWTTKGKTVVEATATFLLEIKGIYIGEFSLNIRHTTSTDTEAYRQRNAMTRLSWGAAKPHIANKNLLGCFLTLSVSTSDPKIFLISID</sequence>
<dbReference type="SUPFAM" id="SSF56024">
    <property type="entry name" value="Phospholipase D/nuclease"/>
    <property type="match status" value="1"/>
</dbReference>